<name>A0A4Y2QXR1_ARAVE</name>
<protein>
    <submittedName>
        <fullName evidence="1">Uncharacterized protein</fullName>
    </submittedName>
</protein>
<dbReference type="EMBL" id="BGPR01015126">
    <property type="protein sequence ID" value="GBN68101.1"/>
    <property type="molecule type" value="Genomic_DNA"/>
</dbReference>
<evidence type="ECO:0000313" key="1">
    <source>
        <dbReference type="EMBL" id="GBN68101.1"/>
    </source>
</evidence>
<organism evidence="1 2">
    <name type="scientific">Araneus ventricosus</name>
    <name type="common">Orbweaver spider</name>
    <name type="synonym">Epeira ventricosa</name>
    <dbReference type="NCBI Taxonomy" id="182803"/>
    <lineage>
        <taxon>Eukaryota</taxon>
        <taxon>Metazoa</taxon>
        <taxon>Ecdysozoa</taxon>
        <taxon>Arthropoda</taxon>
        <taxon>Chelicerata</taxon>
        <taxon>Arachnida</taxon>
        <taxon>Araneae</taxon>
        <taxon>Araneomorphae</taxon>
        <taxon>Entelegynae</taxon>
        <taxon>Araneoidea</taxon>
        <taxon>Araneidae</taxon>
        <taxon>Araneus</taxon>
    </lineage>
</organism>
<accession>A0A4Y2QXR1</accession>
<evidence type="ECO:0000313" key="2">
    <source>
        <dbReference type="Proteomes" id="UP000499080"/>
    </source>
</evidence>
<comment type="caution">
    <text evidence="1">The sequence shown here is derived from an EMBL/GenBank/DDBJ whole genome shotgun (WGS) entry which is preliminary data.</text>
</comment>
<keyword evidence="2" id="KW-1185">Reference proteome</keyword>
<proteinExistence type="predicted"/>
<dbReference type="AlphaFoldDB" id="A0A4Y2QXR1"/>
<reference evidence="1 2" key="1">
    <citation type="journal article" date="2019" name="Sci. Rep.">
        <title>Orb-weaving spider Araneus ventricosus genome elucidates the spidroin gene catalogue.</title>
        <authorList>
            <person name="Kono N."/>
            <person name="Nakamura H."/>
            <person name="Ohtoshi R."/>
            <person name="Moran D.A.P."/>
            <person name="Shinohara A."/>
            <person name="Yoshida Y."/>
            <person name="Fujiwara M."/>
            <person name="Mori M."/>
            <person name="Tomita M."/>
            <person name="Arakawa K."/>
        </authorList>
    </citation>
    <scope>NUCLEOTIDE SEQUENCE [LARGE SCALE GENOMIC DNA]</scope>
</reference>
<gene>
    <name evidence="1" type="ORF">AVEN_213386_1</name>
</gene>
<sequence length="108" mass="13105">MARLKRHCTRWRQCRRRVFVYWNIGSVLRLREFSSVHSYANSEKLHLVICSMYQKLANNEDIHKLPYHTFKYRMAAAIFIRVVSRRGKLIMRYWMKPFTAPPGGKRWS</sequence>
<dbReference type="Proteomes" id="UP000499080">
    <property type="component" value="Unassembled WGS sequence"/>
</dbReference>